<dbReference type="EMBL" id="VDUZ01000003">
    <property type="protein sequence ID" value="TXL81728.1"/>
    <property type="molecule type" value="Genomic_DNA"/>
</dbReference>
<name>A0A5C8PTS4_9HYPH</name>
<accession>A0A5C8PTS4</accession>
<dbReference type="Gene3D" id="3.40.50.720">
    <property type="entry name" value="NAD(P)-binding Rossmann-like Domain"/>
    <property type="match status" value="1"/>
</dbReference>
<proteinExistence type="inferred from homology"/>
<gene>
    <name evidence="3" type="ORF">FHP25_04145</name>
</gene>
<reference evidence="3 4" key="1">
    <citation type="submission" date="2019-06" db="EMBL/GenBank/DDBJ databases">
        <title>New taxonomy in bacterial strain CC-CFT640, isolated from vineyard.</title>
        <authorList>
            <person name="Lin S.-Y."/>
            <person name="Tsai C.-F."/>
            <person name="Young C.-C."/>
        </authorList>
    </citation>
    <scope>NUCLEOTIDE SEQUENCE [LARGE SCALE GENOMIC DNA]</scope>
    <source>
        <strain evidence="3 4">CC-CFT640</strain>
    </source>
</reference>
<dbReference type="GO" id="GO:0016616">
    <property type="term" value="F:oxidoreductase activity, acting on the CH-OH group of donors, NAD or NADP as acceptor"/>
    <property type="evidence" value="ECO:0007669"/>
    <property type="project" value="UniProtKB-ARBA"/>
</dbReference>
<dbReference type="PANTHER" id="PTHR42760">
    <property type="entry name" value="SHORT-CHAIN DEHYDROGENASES/REDUCTASES FAMILY MEMBER"/>
    <property type="match status" value="1"/>
</dbReference>
<dbReference type="InterPro" id="IPR002347">
    <property type="entry name" value="SDR_fam"/>
</dbReference>
<dbReference type="SMART" id="SM00822">
    <property type="entry name" value="PKS_KR"/>
    <property type="match status" value="1"/>
</dbReference>
<dbReference type="PRINTS" id="PR00081">
    <property type="entry name" value="GDHRDH"/>
</dbReference>
<dbReference type="InterPro" id="IPR036291">
    <property type="entry name" value="NAD(P)-bd_dom_sf"/>
</dbReference>
<keyword evidence="4" id="KW-1185">Reference proteome</keyword>
<evidence type="ECO:0000256" key="1">
    <source>
        <dbReference type="ARBA" id="ARBA00006484"/>
    </source>
</evidence>
<dbReference type="Proteomes" id="UP000321638">
    <property type="component" value="Unassembled WGS sequence"/>
</dbReference>
<dbReference type="FunFam" id="3.40.50.720:FF:000084">
    <property type="entry name" value="Short-chain dehydrogenase reductase"/>
    <property type="match status" value="1"/>
</dbReference>
<comment type="similarity">
    <text evidence="1">Belongs to the short-chain dehydrogenases/reductases (SDR) family.</text>
</comment>
<comment type="caution">
    <text evidence="3">The sequence shown here is derived from an EMBL/GenBank/DDBJ whole genome shotgun (WGS) entry which is preliminary data.</text>
</comment>
<dbReference type="PRINTS" id="PR00080">
    <property type="entry name" value="SDRFAMILY"/>
</dbReference>
<dbReference type="SUPFAM" id="SSF51735">
    <property type="entry name" value="NAD(P)-binding Rossmann-fold domains"/>
    <property type="match status" value="1"/>
</dbReference>
<dbReference type="RefSeq" id="WP_147845636.1">
    <property type="nucleotide sequence ID" value="NZ_VDUZ01000003.1"/>
</dbReference>
<dbReference type="InterPro" id="IPR057326">
    <property type="entry name" value="KR_dom"/>
</dbReference>
<organism evidence="3 4">
    <name type="scientific">Vineibacter terrae</name>
    <dbReference type="NCBI Taxonomy" id="2586908"/>
    <lineage>
        <taxon>Bacteria</taxon>
        <taxon>Pseudomonadati</taxon>
        <taxon>Pseudomonadota</taxon>
        <taxon>Alphaproteobacteria</taxon>
        <taxon>Hyphomicrobiales</taxon>
        <taxon>Vineibacter</taxon>
    </lineage>
</organism>
<dbReference type="AlphaFoldDB" id="A0A5C8PTS4"/>
<protein>
    <submittedName>
        <fullName evidence="3">SDR family oxidoreductase</fullName>
    </submittedName>
</protein>
<evidence type="ECO:0000313" key="3">
    <source>
        <dbReference type="EMBL" id="TXL81728.1"/>
    </source>
</evidence>
<feature type="domain" description="Ketoreductase" evidence="2">
    <location>
        <begin position="11"/>
        <end position="193"/>
    </location>
</feature>
<dbReference type="Pfam" id="PF13561">
    <property type="entry name" value="adh_short_C2"/>
    <property type="match status" value="1"/>
</dbReference>
<sequence length="258" mass="26778">MAGDPFSLDGKVALITGANSGIGLALALALRDGGARVAIGGRRADRNADALAQLGPPAAAFALDVCDEGSVERAIAGAIERFGRLDVLVNNAGVSQRGSVMELDRATWQQVIDTNLTGAFLCTKHAARCMKAQGAGKIINVSSVYGLVAPSKGLQVAYTVAKHALIALTRVNAVELAPLGIQVNAVAPGWYFTEMTDELRGTAFETAVRRRVPAGRWGETHDLVGACRFLASAASDYVSGVVIPVDGGYVASDGLERT</sequence>
<evidence type="ECO:0000259" key="2">
    <source>
        <dbReference type="SMART" id="SM00822"/>
    </source>
</evidence>
<evidence type="ECO:0000313" key="4">
    <source>
        <dbReference type="Proteomes" id="UP000321638"/>
    </source>
</evidence>
<dbReference type="OrthoDB" id="7375193at2"/>